<feature type="domain" description="DUF4476" evidence="1">
    <location>
        <begin position="1"/>
        <end position="61"/>
    </location>
</feature>
<dbReference type="RefSeq" id="XP_036359356.1">
    <property type="nucleotide sequence ID" value="XM_036503463.1"/>
</dbReference>
<proteinExistence type="predicted"/>
<evidence type="ECO:0000313" key="2">
    <source>
        <dbReference type="Proteomes" id="UP000515154"/>
    </source>
</evidence>
<dbReference type="PANTHER" id="PTHR14880">
    <property type="entry name" value="PROLINE AND SERINE-RICH PROTEIN 1"/>
    <property type="match status" value="1"/>
</dbReference>
<dbReference type="Pfam" id="PF14771">
    <property type="entry name" value="DUF4476"/>
    <property type="match status" value="1"/>
</dbReference>
<organism evidence="2 3">
    <name type="scientific">Octopus sinensis</name>
    <name type="common">East Asian common octopus</name>
    <dbReference type="NCBI Taxonomy" id="2607531"/>
    <lineage>
        <taxon>Eukaryota</taxon>
        <taxon>Metazoa</taxon>
        <taxon>Spiralia</taxon>
        <taxon>Lophotrochozoa</taxon>
        <taxon>Mollusca</taxon>
        <taxon>Cephalopoda</taxon>
        <taxon>Coleoidea</taxon>
        <taxon>Octopodiformes</taxon>
        <taxon>Octopoda</taxon>
        <taxon>Incirrata</taxon>
        <taxon>Octopodidae</taxon>
        <taxon>Octopus</taxon>
    </lineage>
</organism>
<accession>A0A7E6EUM7</accession>
<gene>
    <name evidence="3" type="primary">LOC118763689</name>
</gene>
<sequence length="246" mass="28279">MDDISFSKIVQGIRQADFSEKKLQFLRLSTGNFTIEQVDAILAEFHSPPIKIEAFRIMATRMCKTTCQNARMLLRVFSPYDRLAVLDIIKRYLTDSQTKLGEEYISSMFPFEKQKKTVLSILQTVQSDKKNIFPAGGHKINMNMGTTYSMCLPNDIHKYGSIEKQLQDTSSHIMKRQGKTFYPPGYVHHKSDVSNADEFDYEGTNSYPGMEKHLRSRVITLREKDSSMPLGCIRTGKYPDSLPYLY</sequence>
<protein>
    <submittedName>
        <fullName evidence="3">Uncharacterized protein LOC118763689</fullName>
    </submittedName>
</protein>
<dbReference type="InterPro" id="IPR028011">
    <property type="entry name" value="DUF4476"/>
</dbReference>
<keyword evidence="2" id="KW-1185">Reference proteome</keyword>
<reference evidence="3" key="1">
    <citation type="submission" date="2025-08" db="UniProtKB">
        <authorList>
            <consortium name="RefSeq"/>
        </authorList>
    </citation>
    <scope>IDENTIFICATION</scope>
</reference>
<dbReference type="Proteomes" id="UP000515154">
    <property type="component" value="Linkage group LG1"/>
</dbReference>
<evidence type="ECO:0000313" key="3">
    <source>
        <dbReference type="RefSeq" id="XP_036359356.1"/>
    </source>
</evidence>
<evidence type="ECO:0000259" key="1">
    <source>
        <dbReference type="Pfam" id="PF14771"/>
    </source>
</evidence>
<dbReference type="InterPro" id="IPR042616">
    <property type="entry name" value="PROSER1"/>
</dbReference>
<name>A0A7E6EUM7_9MOLL</name>
<dbReference type="PANTHER" id="PTHR14880:SF2">
    <property type="entry name" value="PROLINE AND SERINE-RICH PROTEIN 1"/>
    <property type="match status" value="1"/>
</dbReference>
<dbReference type="AlphaFoldDB" id="A0A7E6EUM7"/>
<dbReference type="KEGG" id="osn:118763689"/>